<sequence>MTSSTGSSPAGDVPDNSIAVIGMAGRFPGADSVSAFWRNLRNGVESIVDLSEDELLAAGVTERSLANRSYVRRAALLSGIEEFDAEFFGFTPYAARTLDPQHRLFLQSIYHALEDSGYDPADLEATVGVFGTSSTSGYLLHNLMSNYDPMMVIGQGASFEMVNLSLSNDKDHLATRVAHQFNFRGPALSVATACSSSLVAVHLACQSILNGECDIALAGGSSLRIPHRVGYWYEQGTMVSPTGHCRPFDVRSDGTIFGSGVGVVVLKALADALDDGDRIHAVIRGSALNNDGSTKMTYAAPNAMGQAEVIAEAHAVAGVDASSISYVETHGTGTPLGDPIEIEGLRQAFDLSDETRSGPCYLGSVKSNIGHLETAAGIAGLIKAILCLEHRAIPATLHYTSPNPELHVDRGPFRVRGADGPWEAEGIRRAGVSSFGVGGTNAHIVLEEAPTASDRAPVASPPRPQVLVLSAKTQESLTQARAALADELAATSEADGFRLPDAAYTLTRRRKEPIRLAAVVHDQQDATAVLGAAETDNVFIGAGEPDWDSSEGSGDRVAFLFPGQGSQHIGMARGLHDSEPVFARHFDECATAFSDEMGYDLRAEIFDGVGRNLEHTDRAQPALFTVEYALAKLIQSYGVQPSIMAGHSIGEYPAATLAGVFDLDTAVKVVSMRARLMHAAPRGVMVAVALSPEAIAEHLTADVDLATINDPGSSVIAGSEEAIRTFQAALAEKGIVARRVRTSHAFHSRLMDPVVGEFTAFLSRMTLREPQIPLLSNITGTTMSAAEATNPSTWARQIRATVRFADELDMLLTDPDRVLVEVGPGGTLTSSAGRHPRWSSRHRAVRLMRHQAQNRSDHDTFLLALGQLWAAGVDVDLNTAQGSDDNPTLVTLPGYPFQKQRHWVEHNAGAAWLAGGAGATGVTDAGIAAGTAPATASGKSQVETAMLRIWSQCLGLSDIDRNANFFELGGDSLIAISVAMTAGHEGLDLTPQDLYENQTVASLAKVLTARYAEGGLARQSLDDAVHPPVPPNVAYFLEHGLRDVGRWRTPVILHLRSDVGEEDVKAVLTALTSVHDALRVHLVERAGTWDQHIAEPGEFAELATRQLPDGVESGSPQEREAVQAILEEQLGEHQLLSSPLTATFIRGTGGGPSYLTLGVHGIAGDDVSRDVLITDIFTAFNQRMSGEEIVLAPVATSWREWSQRCAALASHPAVLDSRDYWLEAAAKPSLRVAGPEAAEAPGTDDLVRLSSPLSTADTGEVDDARRRLRLPIEEILLGALGRTFAAAIGEGTVAVDMGGRGRSVLKPDVDLQRTAGWFTTIHPVALTCASTQQTSAKQLLEDVRDTLKAVPHYGIGYGLLRYMYAPTARVLGADRPADILFSHIGTIPDAPADQPEDAPVRFDSDTAMPIRDVLPGLGHALELRVFRVAGVLHLDWWYDSRRLGPTDVESFARQYSTALLDLVRDALAEEDVDSADGELALVDLS</sequence>
<dbReference type="Gene3D" id="3.30.559.10">
    <property type="entry name" value="Chloramphenicol acetyltransferase-like domain"/>
    <property type="match status" value="1"/>
</dbReference>
<dbReference type="SMART" id="SM00823">
    <property type="entry name" value="PKS_PP"/>
    <property type="match status" value="1"/>
</dbReference>
<dbReference type="Pfam" id="PF00698">
    <property type="entry name" value="Acyl_transf_1"/>
    <property type="match status" value="1"/>
</dbReference>
<keyword evidence="3" id="KW-0597">Phosphoprotein</keyword>
<dbReference type="Pfam" id="PF00668">
    <property type="entry name" value="Condensation"/>
    <property type="match status" value="1"/>
</dbReference>
<gene>
    <name evidence="10" type="primary">ppsE</name>
    <name evidence="10" type="ORF">MHIP_38350</name>
</gene>
<dbReference type="InterPro" id="IPR016035">
    <property type="entry name" value="Acyl_Trfase/lysoPLipase"/>
</dbReference>
<feature type="domain" description="Carrier" evidence="8">
    <location>
        <begin position="937"/>
        <end position="1011"/>
    </location>
</feature>
<organism evidence="10 11">
    <name type="scientific">Mycolicibacterium hippocampi</name>
    <dbReference type="NCBI Taxonomy" id="659824"/>
    <lineage>
        <taxon>Bacteria</taxon>
        <taxon>Bacillati</taxon>
        <taxon>Actinomycetota</taxon>
        <taxon>Actinomycetes</taxon>
        <taxon>Mycobacteriales</taxon>
        <taxon>Mycobacteriaceae</taxon>
        <taxon>Mycolicibacterium</taxon>
    </lineage>
</organism>
<dbReference type="PANTHER" id="PTHR43775:SF37">
    <property type="entry name" value="SI:DKEY-61P9.11"/>
    <property type="match status" value="1"/>
</dbReference>
<dbReference type="InterPro" id="IPR016036">
    <property type="entry name" value="Malonyl_transacylase_ACP-bd"/>
</dbReference>
<dbReference type="PROSITE" id="PS00606">
    <property type="entry name" value="KS3_1"/>
    <property type="match status" value="1"/>
</dbReference>
<dbReference type="InterPro" id="IPR001227">
    <property type="entry name" value="Ac_transferase_dom_sf"/>
</dbReference>
<dbReference type="Pfam" id="PF16197">
    <property type="entry name" value="KAsynt_C_assoc"/>
    <property type="match status" value="1"/>
</dbReference>
<dbReference type="InterPro" id="IPR009081">
    <property type="entry name" value="PP-bd_ACP"/>
</dbReference>
<dbReference type="InterPro" id="IPR016039">
    <property type="entry name" value="Thiolase-like"/>
</dbReference>
<dbReference type="GO" id="GO:0071770">
    <property type="term" value="P:DIM/DIP cell wall layer assembly"/>
    <property type="evidence" value="ECO:0007669"/>
    <property type="project" value="TreeGrafter"/>
</dbReference>
<evidence type="ECO:0000313" key="10">
    <source>
        <dbReference type="EMBL" id="GFH03352.1"/>
    </source>
</evidence>
<dbReference type="PANTHER" id="PTHR43775">
    <property type="entry name" value="FATTY ACID SYNTHASE"/>
    <property type="match status" value="1"/>
</dbReference>
<keyword evidence="4" id="KW-0808">Transferase</keyword>
<dbReference type="GO" id="GO:0004315">
    <property type="term" value="F:3-oxoacyl-[acyl-carrier-protein] synthase activity"/>
    <property type="evidence" value="ECO:0007669"/>
    <property type="project" value="InterPro"/>
</dbReference>
<evidence type="ECO:0000256" key="3">
    <source>
        <dbReference type="ARBA" id="ARBA00022553"/>
    </source>
</evidence>
<dbReference type="Gene3D" id="3.40.366.10">
    <property type="entry name" value="Malonyl-Coenzyme A Acyl Carrier Protein, domain 2"/>
    <property type="match status" value="1"/>
</dbReference>
<dbReference type="GO" id="GO:0004312">
    <property type="term" value="F:fatty acid synthase activity"/>
    <property type="evidence" value="ECO:0007669"/>
    <property type="project" value="TreeGrafter"/>
</dbReference>
<dbReference type="GO" id="GO:0031177">
    <property type="term" value="F:phosphopantetheine binding"/>
    <property type="evidence" value="ECO:0007669"/>
    <property type="project" value="InterPro"/>
</dbReference>
<dbReference type="FunFam" id="3.40.47.10:FF:000042">
    <property type="entry name" value="Polyketide synthase Pks13"/>
    <property type="match status" value="1"/>
</dbReference>
<protein>
    <submittedName>
        <fullName evidence="10">Phthiocerol/phenolphthiocerol synthesis polyketide synthase type I PpsE</fullName>
    </submittedName>
</protein>
<dbReference type="Gene3D" id="3.40.47.10">
    <property type="match status" value="1"/>
</dbReference>
<dbReference type="SMART" id="SM00825">
    <property type="entry name" value="PKS_KS"/>
    <property type="match status" value="1"/>
</dbReference>
<dbReference type="SUPFAM" id="SSF52777">
    <property type="entry name" value="CoA-dependent acyltransferases"/>
    <property type="match status" value="2"/>
</dbReference>
<reference evidence="10 11" key="1">
    <citation type="journal article" date="2019" name="Emerg. Microbes Infect.">
        <title>Comprehensive subspecies identification of 175 nontuberculous mycobacteria species based on 7547 genomic profiles.</title>
        <authorList>
            <person name="Matsumoto Y."/>
            <person name="Kinjo T."/>
            <person name="Motooka D."/>
            <person name="Nabeya D."/>
            <person name="Jung N."/>
            <person name="Uechi K."/>
            <person name="Horii T."/>
            <person name="Iida T."/>
            <person name="Fujita J."/>
            <person name="Nakamura S."/>
        </authorList>
    </citation>
    <scope>NUCLEOTIDE SEQUENCE [LARGE SCALE GENOMIC DNA]</scope>
    <source>
        <strain evidence="10 11">JCM 30996</strain>
    </source>
</reference>
<feature type="domain" description="Ketosynthase family 3 (KS3)" evidence="9">
    <location>
        <begin position="15"/>
        <end position="448"/>
    </location>
</feature>
<dbReference type="InterPro" id="IPR020841">
    <property type="entry name" value="PKS_Beta-ketoAc_synthase_dom"/>
</dbReference>
<dbReference type="SUPFAM" id="SSF52151">
    <property type="entry name" value="FabD/lysophospholipase-like"/>
    <property type="match status" value="1"/>
</dbReference>
<dbReference type="Pfam" id="PF02801">
    <property type="entry name" value="Ketoacyl-synt_C"/>
    <property type="match status" value="1"/>
</dbReference>
<dbReference type="SUPFAM" id="SSF53901">
    <property type="entry name" value="Thiolase-like"/>
    <property type="match status" value="1"/>
</dbReference>
<keyword evidence="11" id="KW-1185">Reference proteome</keyword>
<dbReference type="EMBL" id="BLLB01000002">
    <property type="protein sequence ID" value="GFH03352.1"/>
    <property type="molecule type" value="Genomic_DNA"/>
</dbReference>
<dbReference type="SMART" id="SM00827">
    <property type="entry name" value="PKS_AT"/>
    <property type="match status" value="1"/>
</dbReference>
<dbReference type="InterPro" id="IPR020806">
    <property type="entry name" value="PKS_PP-bd"/>
</dbReference>
<dbReference type="InterPro" id="IPR036736">
    <property type="entry name" value="ACP-like_sf"/>
</dbReference>
<keyword evidence="7" id="KW-0511">Multifunctional enzyme</keyword>
<dbReference type="Gene3D" id="1.10.1200.10">
    <property type="entry name" value="ACP-like"/>
    <property type="match status" value="1"/>
</dbReference>
<dbReference type="InterPro" id="IPR032821">
    <property type="entry name" value="PKS_assoc"/>
</dbReference>
<evidence type="ECO:0000313" key="11">
    <source>
        <dbReference type="Proteomes" id="UP000465304"/>
    </source>
</evidence>
<proteinExistence type="predicted"/>
<dbReference type="SUPFAM" id="SSF55048">
    <property type="entry name" value="Probable ACP-binding domain of malonyl-CoA ACP transacylase"/>
    <property type="match status" value="1"/>
</dbReference>
<evidence type="ECO:0000259" key="9">
    <source>
        <dbReference type="PROSITE" id="PS52004"/>
    </source>
</evidence>
<dbReference type="CDD" id="cd00833">
    <property type="entry name" value="PKS"/>
    <property type="match status" value="1"/>
</dbReference>
<dbReference type="SUPFAM" id="SSF47336">
    <property type="entry name" value="ACP-like"/>
    <property type="match status" value="1"/>
</dbReference>
<dbReference type="Pfam" id="PF00109">
    <property type="entry name" value="ketoacyl-synt"/>
    <property type="match status" value="1"/>
</dbReference>
<evidence type="ECO:0000256" key="5">
    <source>
        <dbReference type="ARBA" id="ARBA00022832"/>
    </source>
</evidence>
<evidence type="ECO:0000256" key="2">
    <source>
        <dbReference type="ARBA" id="ARBA00022450"/>
    </source>
</evidence>
<accession>A0A7I9ZQP0</accession>
<dbReference type="GO" id="GO:0005886">
    <property type="term" value="C:plasma membrane"/>
    <property type="evidence" value="ECO:0007669"/>
    <property type="project" value="TreeGrafter"/>
</dbReference>
<dbReference type="InterPro" id="IPR014031">
    <property type="entry name" value="Ketoacyl_synth_C"/>
</dbReference>
<dbReference type="PROSITE" id="PS50075">
    <property type="entry name" value="CARRIER"/>
    <property type="match status" value="1"/>
</dbReference>
<dbReference type="InterPro" id="IPR001242">
    <property type="entry name" value="Condensation_dom"/>
</dbReference>
<keyword evidence="5" id="KW-0276">Fatty acid metabolism</keyword>
<evidence type="ECO:0000256" key="7">
    <source>
        <dbReference type="ARBA" id="ARBA00023268"/>
    </source>
</evidence>
<dbReference type="Gene3D" id="3.30.559.30">
    <property type="entry name" value="Nonribosomal peptide synthetase, condensation domain"/>
    <property type="match status" value="1"/>
</dbReference>
<keyword evidence="6" id="KW-0443">Lipid metabolism</keyword>
<dbReference type="GO" id="GO:0005737">
    <property type="term" value="C:cytoplasm"/>
    <property type="evidence" value="ECO:0007669"/>
    <property type="project" value="TreeGrafter"/>
</dbReference>
<name>A0A7I9ZQP0_9MYCO</name>
<dbReference type="InterPro" id="IPR014030">
    <property type="entry name" value="Ketoacyl_synth_N"/>
</dbReference>
<dbReference type="Proteomes" id="UP000465304">
    <property type="component" value="Unassembled WGS sequence"/>
</dbReference>
<evidence type="ECO:0000259" key="8">
    <source>
        <dbReference type="PROSITE" id="PS50075"/>
    </source>
</evidence>
<dbReference type="GO" id="GO:0006633">
    <property type="term" value="P:fatty acid biosynthetic process"/>
    <property type="evidence" value="ECO:0007669"/>
    <property type="project" value="InterPro"/>
</dbReference>
<evidence type="ECO:0000256" key="4">
    <source>
        <dbReference type="ARBA" id="ARBA00022679"/>
    </source>
</evidence>
<dbReference type="InterPro" id="IPR050091">
    <property type="entry name" value="PKS_NRPS_Biosynth_Enz"/>
</dbReference>
<dbReference type="PROSITE" id="PS52004">
    <property type="entry name" value="KS3_2"/>
    <property type="match status" value="1"/>
</dbReference>
<dbReference type="Pfam" id="PF00550">
    <property type="entry name" value="PP-binding"/>
    <property type="match status" value="1"/>
</dbReference>
<evidence type="ECO:0000256" key="1">
    <source>
        <dbReference type="ARBA" id="ARBA00001957"/>
    </source>
</evidence>
<dbReference type="InterPro" id="IPR023213">
    <property type="entry name" value="CAT-like_dom_sf"/>
</dbReference>
<comment type="cofactor">
    <cofactor evidence="1">
        <name>pantetheine 4'-phosphate</name>
        <dbReference type="ChEBI" id="CHEBI:47942"/>
    </cofactor>
</comment>
<keyword evidence="2" id="KW-0596">Phosphopantetheine</keyword>
<dbReference type="Gene3D" id="3.30.70.3290">
    <property type="match status" value="1"/>
</dbReference>
<dbReference type="InterPro" id="IPR018201">
    <property type="entry name" value="Ketoacyl_synth_AS"/>
</dbReference>
<comment type="caution">
    <text evidence="10">The sequence shown here is derived from an EMBL/GenBank/DDBJ whole genome shotgun (WGS) entry which is preliminary data.</text>
</comment>
<dbReference type="InterPro" id="IPR014043">
    <property type="entry name" value="Acyl_transferase_dom"/>
</dbReference>
<evidence type="ECO:0000256" key="6">
    <source>
        <dbReference type="ARBA" id="ARBA00023098"/>
    </source>
</evidence>